<accession>A0A921RJH6</accession>
<dbReference type="EMBL" id="CM027682">
    <property type="protein sequence ID" value="KAG0540531.1"/>
    <property type="molecule type" value="Genomic_DNA"/>
</dbReference>
<reference evidence="3" key="2">
    <citation type="submission" date="2020-10" db="EMBL/GenBank/DDBJ databases">
        <authorList>
            <person name="Cooper E.A."/>
            <person name="Brenton Z.W."/>
            <person name="Flinn B.S."/>
            <person name="Jenkins J."/>
            <person name="Shu S."/>
            <person name="Flowers D."/>
            <person name="Luo F."/>
            <person name="Wang Y."/>
            <person name="Xia P."/>
            <person name="Barry K."/>
            <person name="Daum C."/>
            <person name="Lipzen A."/>
            <person name="Yoshinaga Y."/>
            <person name="Schmutz J."/>
            <person name="Saski C."/>
            <person name="Vermerris W."/>
            <person name="Kresovich S."/>
        </authorList>
    </citation>
    <scope>NUCLEOTIDE SEQUENCE</scope>
</reference>
<feature type="transmembrane region" description="Helical" evidence="2">
    <location>
        <begin position="282"/>
        <end position="304"/>
    </location>
</feature>
<feature type="compositionally biased region" description="Polar residues" evidence="1">
    <location>
        <begin position="60"/>
        <end position="69"/>
    </location>
</feature>
<evidence type="ECO:0000313" key="3">
    <source>
        <dbReference type="EMBL" id="KAG0540531.1"/>
    </source>
</evidence>
<keyword evidence="2" id="KW-1133">Transmembrane helix</keyword>
<proteinExistence type="predicted"/>
<keyword evidence="2" id="KW-0472">Membrane</keyword>
<name>A0A921RJH6_SORBI</name>
<feature type="compositionally biased region" description="Basic and acidic residues" evidence="1">
    <location>
        <begin position="98"/>
        <end position="120"/>
    </location>
</feature>
<dbReference type="Proteomes" id="UP000807115">
    <property type="component" value="Chromosome 3"/>
</dbReference>
<feature type="region of interest" description="Disordered" evidence="1">
    <location>
        <begin position="1"/>
        <end position="145"/>
    </location>
</feature>
<dbReference type="AlphaFoldDB" id="A0A921RJH6"/>
<evidence type="ECO:0000313" key="4">
    <source>
        <dbReference type="Proteomes" id="UP000807115"/>
    </source>
</evidence>
<evidence type="ECO:0000256" key="1">
    <source>
        <dbReference type="SAM" id="MobiDB-lite"/>
    </source>
</evidence>
<comment type="caution">
    <text evidence="3">The sequence shown here is derived from an EMBL/GenBank/DDBJ whole genome shotgun (WGS) entry which is preliminary data.</text>
</comment>
<feature type="compositionally biased region" description="Acidic residues" evidence="1">
    <location>
        <begin position="73"/>
        <end position="97"/>
    </location>
</feature>
<protein>
    <submittedName>
        <fullName evidence="3">Uncharacterized protein</fullName>
    </submittedName>
</protein>
<sequence>MSAVDEMKQALLSPLLQPGESKPPDEDDFLDEQKAEQPDEPEDSEKQKQLLDAAAENGRNAVNGNKNGGSSLSDEDDYSEEEEPDDSEEPEHADDSEEHEHADDSEDQKPEHAAADDKSGGKRSAPCSRPIISGASHVDERTKNRDLQIDNLREDSRRFADYAAGTSMASEAVSFLRAVEEFSTGKQRTKKKIMETELSKNGRFLCAAAGRAPPSEAGVAAVAVKITGDSLDILLSSEDRASTPCAFLRPWLDRLRAATSGPEPTLPLHRERQEKETEKRQALFGVALAVLLALLTTAAGVHVFPSALGPWIAIIGALFWIAISCGLVLDLYGNTKLEFQIAACLSRLGIGGCHNTILPLHLRSILPLRDDHHVGSGRLGAGLARSLMRPEPDASAR</sequence>
<evidence type="ECO:0000256" key="2">
    <source>
        <dbReference type="SAM" id="Phobius"/>
    </source>
</evidence>
<keyword evidence="2" id="KW-0812">Transmembrane</keyword>
<gene>
    <name evidence="3" type="ORF">BDA96_03G417300</name>
</gene>
<feature type="transmembrane region" description="Helical" evidence="2">
    <location>
        <begin position="310"/>
        <end position="332"/>
    </location>
</feature>
<organism evidence="3 4">
    <name type="scientific">Sorghum bicolor</name>
    <name type="common">Sorghum</name>
    <name type="synonym">Sorghum vulgare</name>
    <dbReference type="NCBI Taxonomy" id="4558"/>
    <lineage>
        <taxon>Eukaryota</taxon>
        <taxon>Viridiplantae</taxon>
        <taxon>Streptophyta</taxon>
        <taxon>Embryophyta</taxon>
        <taxon>Tracheophyta</taxon>
        <taxon>Spermatophyta</taxon>
        <taxon>Magnoliopsida</taxon>
        <taxon>Liliopsida</taxon>
        <taxon>Poales</taxon>
        <taxon>Poaceae</taxon>
        <taxon>PACMAD clade</taxon>
        <taxon>Panicoideae</taxon>
        <taxon>Andropogonodae</taxon>
        <taxon>Andropogoneae</taxon>
        <taxon>Sorghinae</taxon>
        <taxon>Sorghum</taxon>
    </lineage>
</organism>
<reference evidence="3" key="1">
    <citation type="journal article" date="2019" name="BMC Genomics">
        <title>A new reference genome for Sorghum bicolor reveals high levels of sequence similarity between sweet and grain genotypes: implications for the genetics of sugar metabolism.</title>
        <authorList>
            <person name="Cooper E.A."/>
            <person name="Brenton Z.W."/>
            <person name="Flinn B.S."/>
            <person name="Jenkins J."/>
            <person name="Shu S."/>
            <person name="Flowers D."/>
            <person name="Luo F."/>
            <person name="Wang Y."/>
            <person name="Xia P."/>
            <person name="Barry K."/>
            <person name="Daum C."/>
            <person name="Lipzen A."/>
            <person name="Yoshinaga Y."/>
            <person name="Schmutz J."/>
            <person name="Saski C."/>
            <person name="Vermerris W."/>
            <person name="Kresovich S."/>
        </authorList>
    </citation>
    <scope>NUCLEOTIDE SEQUENCE</scope>
</reference>